<dbReference type="SUPFAM" id="SSF55874">
    <property type="entry name" value="ATPase domain of HSP90 chaperone/DNA topoisomerase II/histidine kinase"/>
    <property type="match status" value="1"/>
</dbReference>
<dbReference type="InterPro" id="IPR003594">
    <property type="entry name" value="HATPase_dom"/>
</dbReference>
<dbReference type="Pfam" id="PF01547">
    <property type="entry name" value="SBP_bac_1"/>
    <property type="match status" value="1"/>
</dbReference>
<keyword evidence="1" id="KW-1133">Transmembrane helix</keyword>
<dbReference type="Pfam" id="PF02518">
    <property type="entry name" value="HATPase_c"/>
    <property type="match status" value="1"/>
</dbReference>
<name>A0A3B1CT96_9ZZZZ</name>
<keyword evidence="1" id="KW-0472">Membrane</keyword>
<gene>
    <name evidence="3" type="ORF">MNBD_NITROSPIRAE03-528</name>
</gene>
<protein>
    <recommendedName>
        <fullName evidence="2">Histidine kinase/HSP90-like ATPase domain-containing protein</fullName>
    </recommendedName>
</protein>
<evidence type="ECO:0000259" key="2">
    <source>
        <dbReference type="Pfam" id="PF02518"/>
    </source>
</evidence>
<feature type="transmembrane region" description="Helical" evidence="1">
    <location>
        <begin position="473"/>
        <end position="494"/>
    </location>
</feature>
<dbReference type="EMBL" id="UOGI01000169">
    <property type="protein sequence ID" value="VAX33229.1"/>
    <property type="molecule type" value="Genomic_DNA"/>
</dbReference>
<dbReference type="InterPro" id="IPR036890">
    <property type="entry name" value="HATPase_C_sf"/>
</dbReference>
<accession>A0A3B1CT96</accession>
<dbReference type="Gene3D" id="3.40.190.10">
    <property type="entry name" value="Periplasmic binding protein-like II"/>
    <property type="match status" value="2"/>
</dbReference>
<keyword evidence="1" id="KW-0812">Transmembrane</keyword>
<evidence type="ECO:0000313" key="3">
    <source>
        <dbReference type="EMBL" id="VAX33229.1"/>
    </source>
</evidence>
<proteinExistence type="predicted"/>
<dbReference type="InterPro" id="IPR050490">
    <property type="entry name" value="Bact_solute-bd_prot1"/>
</dbReference>
<dbReference type="PANTHER" id="PTHR43649:SF12">
    <property type="entry name" value="DIACETYLCHITOBIOSE BINDING PROTEIN DASA"/>
    <property type="match status" value="1"/>
</dbReference>
<sequence>MRILTALSVFLLLLTPSLALSAEITLWLMAGECLPERAYSAEDFADFAARYPYASIDIGQDQERSMLVLIENREILQSIEKFRQGFLRERGLDSGGGDLIIRVLFIGWHKNPLSRILDNAVKEGVDVVQIGSTWTAALAQRGVLKDISDVVKPIEGEYMNSALQGSRILGEDGYYAIPWVLDIRTWFYNRELFEEAGIKSESLKTLDDLERACGKFKANVKEKGVWFIGIPTSGDDYSTLHSAMTWIWGWGGNIVNGKGLPGIGDKRAIEGMSRYVGLAVKGCAPLKGKDGKALRLVDIETDFLRGKYAMIFIGPWILDAVAGAERPDRFVNAGSMSGPAVSSGNIFTGGSQLALINSPRSPMEEEASKELLKFLSFRGNSGAGLSPRIGNFEALLKDPKLCTYPLTLIRQEFRSYPSIPEWGEVEGIMVRHVANVFKRVGEGEGRRDVITAEFGVARQEIARSMGSERLPQWAVIAIVVFIGGALFFLAWFFLKRRPSSMEVVDAVRKFHRIKDVLHRAKVGREDISNNNDILSARDTLSSHLENALEELEWLTGYGPDEMASVLDSSRDVITGYQAQAEKVSLLPKDYEAALIEYFEERIRPLIDRMSSVLKDNYYVNCERLESIIGELRRSQDFESDFPAGIRKSDTMVISPGDLKSCLANLLQNAQEAVRETEDPQIRVSLSVSEEFICISVRDNGRGFRSGFRGRGHGLGDVERSLGRWGGELGIAGGDDGKGTIMTLKVRKF</sequence>
<evidence type="ECO:0000256" key="1">
    <source>
        <dbReference type="SAM" id="Phobius"/>
    </source>
</evidence>
<dbReference type="AlphaFoldDB" id="A0A3B1CT96"/>
<dbReference type="Gene3D" id="3.30.565.10">
    <property type="entry name" value="Histidine kinase-like ATPase, C-terminal domain"/>
    <property type="match status" value="1"/>
</dbReference>
<reference evidence="3" key="1">
    <citation type="submission" date="2018-06" db="EMBL/GenBank/DDBJ databases">
        <authorList>
            <person name="Zhirakovskaya E."/>
        </authorList>
    </citation>
    <scope>NUCLEOTIDE SEQUENCE</scope>
</reference>
<dbReference type="InterPro" id="IPR006059">
    <property type="entry name" value="SBP"/>
</dbReference>
<organism evidence="3">
    <name type="scientific">hydrothermal vent metagenome</name>
    <dbReference type="NCBI Taxonomy" id="652676"/>
    <lineage>
        <taxon>unclassified sequences</taxon>
        <taxon>metagenomes</taxon>
        <taxon>ecological metagenomes</taxon>
    </lineage>
</organism>
<dbReference type="PANTHER" id="PTHR43649">
    <property type="entry name" value="ARABINOSE-BINDING PROTEIN-RELATED"/>
    <property type="match status" value="1"/>
</dbReference>
<dbReference type="SUPFAM" id="SSF53850">
    <property type="entry name" value="Periplasmic binding protein-like II"/>
    <property type="match status" value="1"/>
</dbReference>
<feature type="domain" description="Histidine kinase/HSP90-like ATPase" evidence="2">
    <location>
        <begin position="657"/>
        <end position="746"/>
    </location>
</feature>